<accession>A0A7S3HZ21</accession>
<organism evidence="1">
    <name type="scientific">Favella ehrenbergii</name>
    <dbReference type="NCBI Taxonomy" id="182087"/>
    <lineage>
        <taxon>Eukaryota</taxon>
        <taxon>Sar</taxon>
        <taxon>Alveolata</taxon>
        <taxon>Ciliophora</taxon>
        <taxon>Intramacronucleata</taxon>
        <taxon>Spirotrichea</taxon>
        <taxon>Choreotrichia</taxon>
        <taxon>Tintinnida</taxon>
        <taxon>Xystonellidae</taxon>
        <taxon>Favella</taxon>
    </lineage>
</organism>
<dbReference type="AlphaFoldDB" id="A0A7S3HZ21"/>
<dbReference type="EMBL" id="HBIE01013842">
    <property type="protein sequence ID" value="CAE0309316.1"/>
    <property type="molecule type" value="Transcribed_RNA"/>
</dbReference>
<gene>
    <name evidence="1" type="ORF">FEHR0123_LOCUS4230</name>
</gene>
<evidence type="ECO:0000313" key="1">
    <source>
        <dbReference type="EMBL" id="CAE0309316.1"/>
    </source>
</evidence>
<sequence length="204" mass="22336">MPLGPIVPDSVGEQLAVIGEVGGSEGRWEPLRSLILRLGVLVPNDDRTLATIRRKRVVKRVESDTVHSVDICAILRFLLLAMALKTEVATLALVLHVVNIIIFDAAATLDGANRVALAVTKNADGRRCKLEGRVCDLLWVPIVALEVLWQVPDVDEAVLVRRHKQRPLAAHVVHWHGNVGFAHLLQLLPALLPRPEFDTAVPAT</sequence>
<protein>
    <submittedName>
        <fullName evidence="1">Uncharacterized protein</fullName>
    </submittedName>
</protein>
<reference evidence="1" key="1">
    <citation type="submission" date="2021-01" db="EMBL/GenBank/DDBJ databases">
        <authorList>
            <person name="Corre E."/>
            <person name="Pelletier E."/>
            <person name="Niang G."/>
            <person name="Scheremetjew M."/>
            <person name="Finn R."/>
            <person name="Kale V."/>
            <person name="Holt S."/>
            <person name="Cochrane G."/>
            <person name="Meng A."/>
            <person name="Brown T."/>
            <person name="Cohen L."/>
        </authorList>
    </citation>
    <scope>NUCLEOTIDE SEQUENCE</scope>
    <source>
        <strain evidence="1">Fehren 1</strain>
    </source>
</reference>
<proteinExistence type="predicted"/>
<name>A0A7S3HZ21_9SPIT</name>